<dbReference type="PRINTS" id="PR00344">
    <property type="entry name" value="BCTRLSENSOR"/>
</dbReference>
<keyword evidence="6" id="KW-1185">Reference proteome</keyword>
<feature type="domain" description="Histidine kinase" evidence="4">
    <location>
        <begin position="233"/>
        <end position="442"/>
    </location>
</feature>
<dbReference type="PANTHER" id="PTHR43065">
    <property type="entry name" value="SENSOR HISTIDINE KINASE"/>
    <property type="match status" value="1"/>
</dbReference>
<dbReference type="EC" id="2.7.13.3" evidence="2"/>
<comment type="catalytic activity">
    <reaction evidence="1">
        <text>ATP + protein L-histidine = ADP + protein N-phospho-L-histidine.</text>
        <dbReference type="EC" id="2.7.13.3"/>
    </reaction>
</comment>
<organism evidence="5 6">
    <name type="scientific">Brumicola blandensis</name>
    <dbReference type="NCBI Taxonomy" id="3075611"/>
    <lineage>
        <taxon>Bacteria</taxon>
        <taxon>Pseudomonadati</taxon>
        <taxon>Pseudomonadota</taxon>
        <taxon>Gammaproteobacteria</taxon>
        <taxon>Alteromonadales</taxon>
        <taxon>Alteromonadaceae</taxon>
        <taxon>Brumicola</taxon>
    </lineage>
</organism>
<dbReference type="InterPro" id="IPR003594">
    <property type="entry name" value="HATPase_dom"/>
</dbReference>
<proteinExistence type="predicted"/>
<dbReference type="PROSITE" id="PS50109">
    <property type="entry name" value="HIS_KIN"/>
    <property type="match status" value="1"/>
</dbReference>
<evidence type="ECO:0000313" key="6">
    <source>
        <dbReference type="Proteomes" id="UP001249020"/>
    </source>
</evidence>
<dbReference type="GO" id="GO:0000155">
    <property type="term" value="F:phosphorelay sensor kinase activity"/>
    <property type="evidence" value="ECO:0007669"/>
    <property type="project" value="InterPro"/>
</dbReference>
<evidence type="ECO:0000313" key="5">
    <source>
        <dbReference type="EMBL" id="MDT0583798.1"/>
    </source>
</evidence>
<dbReference type="EMBL" id="JAVRIE010000006">
    <property type="protein sequence ID" value="MDT0583798.1"/>
    <property type="molecule type" value="Genomic_DNA"/>
</dbReference>
<dbReference type="PANTHER" id="PTHR43065:SF51">
    <property type="entry name" value="HISTIDINE KINASE"/>
    <property type="match status" value="1"/>
</dbReference>
<dbReference type="GO" id="GO:0005524">
    <property type="term" value="F:ATP binding"/>
    <property type="evidence" value="ECO:0007669"/>
    <property type="project" value="UniProtKB-KW"/>
</dbReference>
<reference evidence="5 6" key="1">
    <citation type="submission" date="2023-09" db="EMBL/GenBank/DDBJ databases">
        <authorList>
            <person name="Rey-Velasco X."/>
        </authorList>
    </citation>
    <scope>NUCLEOTIDE SEQUENCE [LARGE SCALE GENOMIC DNA]</scope>
    <source>
        <strain evidence="5 6">W409</strain>
    </source>
</reference>
<keyword evidence="3" id="KW-0472">Membrane</keyword>
<name>A0AAW8R9D6_9ALTE</name>
<evidence type="ECO:0000256" key="3">
    <source>
        <dbReference type="SAM" id="Phobius"/>
    </source>
</evidence>
<dbReference type="AlphaFoldDB" id="A0AAW8R9D6"/>
<evidence type="ECO:0000256" key="2">
    <source>
        <dbReference type="ARBA" id="ARBA00012438"/>
    </source>
</evidence>
<dbReference type="SMART" id="SM00387">
    <property type="entry name" value="HATPase_c"/>
    <property type="match status" value="1"/>
</dbReference>
<protein>
    <recommendedName>
        <fullName evidence="2">histidine kinase</fullName>
        <ecNumber evidence="2">2.7.13.3</ecNumber>
    </recommendedName>
</protein>
<feature type="transmembrane region" description="Helical" evidence="3">
    <location>
        <begin position="9"/>
        <end position="30"/>
    </location>
</feature>
<dbReference type="RefSeq" id="WP_311362561.1">
    <property type="nucleotide sequence ID" value="NZ_JAVRIE010000006.1"/>
</dbReference>
<keyword evidence="3" id="KW-1133">Transmembrane helix</keyword>
<keyword evidence="5" id="KW-0547">Nucleotide-binding</keyword>
<evidence type="ECO:0000259" key="4">
    <source>
        <dbReference type="PROSITE" id="PS50109"/>
    </source>
</evidence>
<dbReference type="Proteomes" id="UP001249020">
    <property type="component" value="Unassembled WGS sequence"/>
</dbReference>
<dbReference type="Gene3D" id="1.10.287.130">
    <property type="match status" value="1"/>
</dbReference>
<dbReference type="SUPFAM" id="SSF55874">
    <property type="entry name" value="ATPase domain of HSP90 chaperone/DNA topoisomerase II/histidine kinase"/>
    <property type="match status" value="1"/>
</dbReference>
<dbReference type="SUPFAM" id="SSF47384">
    <property type="entry name" value="Homodimeric domain of signal transducing histidine kinase"/>
    <property type="match status" value="1"/>
</dbReference>
<dbReference type="InterPro" id="IPR036097">
    <property type="entry name" value="HisK_dim/P_sf"/>
</dbReference>
<sequence>MRINTLPRIYIVVACISLLATLPLLFLSPLSLPGKIVVVIATVLIAMAATRYLLRDLKEGLSALETGLLNLKDGEFSSTLAYKKSDEIGHLCDLYNDTAMQLRAEKHWLYQRELLLDKVTQSSPEVLFLVNDQQQIIFSNIAARQFFQSPKGLDGSMLSALVDGAPQGAAEAIKARKEGLFTLLPSDSEPQTWHMSTGHFLLNNQAHTLYILKQMTRELSRQEVAVWKKVIRVISHELNNSLGPISSMLHSGKILSEQLNEEKLGRVFETIDDRIKHLSDFVQGYGKFAKLPEPKIEAINWQALIEELSQQWQFSYLERGIDDSHSVAPTNLSIHADQVQIEQLLINLLKNAHESGSAADQVVIEVELRGTEVIILVLDRGEGISDNVMSNALIPFYSTKPSGSGLGLALCREIIDAHHGQIGLYNRDEGGLAVRVSLPRLIG</sequence>
<evidence type="ECO:0000256" key="1">
    <source>
        <dbReference type="ARBA" id="ARBA00000085"/>
    </source>
</evidence>
<comment type="caution">
    <text evidence="5">The sequence shown here is derived from an EMBL/GenBank/DDBJ whole genome shotgun (WGS) entry which is preliminary data.</text>
</comment>
<dbReference type="InterPro" id="IPR004358">
    <property type="entry name" value="Sig_transdc_His_kin-like_C"/>
</dbReference>
<dbReference type="InterPro" id="IPR036890">
    <property type="entry name" value="HATPase_C_sf"/>
</dbReference>
<feature type="transmembrane region" description="Helical" evidence="3">
    <location>
        <begin position="36"/>
        <end position="54"/>
    </location>
</feature>
<dbReference type="Pfam" id="PF02518">
    <property type="entry name" value="HATPase_c"/>
    <property type="match status" value="1"/>
</dbReference>
<gene>
    <name evidence="5" type="ORF">RM544_14705</name>
</gene>
<dbReference type="InterPro" id="IPR005467">
    <property type="entry name" value="His_kinase_dom"/>
</dbReference>
<keyword evidence="3" id="KW-0812">Transmembrane</keyword>
<dbReference type="Gene3D" id="3.30.565.10">
    <property type="entry name" value="Histidine kinase-like ATPase, C-terminal domain"/>
    <property type="match status" value="1"/>
</dbReference>
<keyword evidence="5" id="KW-0067">ATP-binding</keyword>
<accession>A0AAW8R9D6</accession>